<dbReference type="Proteomes" id="UP000280395">
    <property type="component" value="Unassembled WGS sequence"/>
</dbReference>
<gene>
    <name evidence="1" type="ORF">ALP29_201764</name>
</gene>
<evidence type="ECO:0000313" key="2">
    <source>
        <dbReference type="Proteomes" id="UP000280395"/>
    </source>
</evidence>
<dbReference type="AlphaFoldDB" id="A0A3M5VZJ5"/>
<comment type="caution">
    <text evidence="1">The sequence shown here is derived from an EMBL/GenBank/DDBJ whole genome shotgun (WGS) entry which is preliminary data.</text>
</comment>
<organism evidence="1 2">
    <name type="scientific">Pseudomonas syringae pv. avii</name>
    <dbReference type="NCBI Taxonomy" id="663959"/>
    <lineage>
        <taxon>Bacteria</taxon>
        <taxon>Pseudomonadati</taxon>
        <taxon>Pseudomonadota</taxon>
        <taxon>Gammaproteobacteria</taxon>
        <taxon>Pseudomonadales</taxon>
        <taxon>Pseudomonadaceae</taxon>
        <taxon>Pseudomonas</taxon>
        <taxon>Pseudomonas syringae</taxon>
    </lineage>
</organism>
<protein>
    <submittedName>
        <fullName evidence="1">Uncharacterized protein</fullName>
    </submittedName>
</protein>
<dbReference type="EMBL" id="RBUA01000303">
    <property type="protein sequence ID" value="RMU63228.1"/>
    <property type="molecule type" value="Genomic_DNA"/>
</dbReference>
<sequence>MLCVLSNNEYPPLVEGADGQACIQGCDMRQAGPLDGRLFKGRGETVTFCYGFRTSSGGGALLVGASAVQ</sequence>
<accession>A0A3M5VZJ5</accession>
<name>A0A3M5VZJ5_PSESX</name>
<evidence type="ECO:0000313" key="1">
    <source>
        <dbReference type="EMBL" id="RMU63228.1"/>
    </source>
</evidence>
<reference evidence="1 2" key="1">
    <citation type="submission" date="2018-08" db="EMBL/GenBank/DDBJ databases">
        <title>Recombination of ecologically and evolutionarily significant loci maintains genetic cohesion in the Pseudomonas syringae species complex.</title>
        <authorList>
            <person name="Dillon M."/>
            <person name="Thakur S."/>
            <person name="Almeida R.N.D."/>
            <person name="Weir B.S."/>
            <person name="Guttman D.S."/>
        </authorList>
    </citation>
    <scope>NUCLEOTIDE SEQUENCE [LARGE SCALE GENOMIC DNA]</scope>
    <source>
        <strain evidence="1 2">ICMP 14479</strain>
    </source>
</reference>
<proteinExistence type="predicted"/>